<dbReference type="Pfam" id="PF00106">
    <property type="entry name" value="adh_short"/>
    <property type="match status" value="1"/>
</dbReference>
<comment type="caution">
    <text evidence="5">The sequence shown here is derived from an EMBL/GenBank/DDBJ whole genome shotgun (WGS) entry which is preliminary data.</text>
</comment>
<dbReference type="PRINTS" id="PR00080">
    <property type="entry name" value="SDRFAMILY"/>
</dbReference>
<dbReference type="PANTHER" id="PTHR43115">
    <property type="entry name" value="DEHYDROGENASE/REDUCTASE SDR FAMILY MEMBER 11"/>
    <property type="match status" value="1"/>
</dbReference>
<dbReference type="Gene3D" id="3.40.50.720">
    <property type="entry name" value="NAD(P)-binding Rossmann-like Domain"/>
    <property type="match status" value="1"/>
</dbReference>
<evidence type="ECO:0000256" key="3">
    <source>
        <dbReference type="RuleBase" id="RU000363"/>
    </source>
</evidence>
<keyword evidence="2" id="KW-0560">Oxidoreductase</keyword>
<dbReference type="InterPro" id="IPR036291">
    <property type="entry name" value="NAD(P)-bd_dom_sf"/>
</dbReference>
<dbReference type="InterPro" id="IPR002347">
    <property type="entry name" value="SDR_fam"/>
</dbReference>
<reference evidence="5 6" key="1">
    <citation type="submission" date="2018-08" db="EMBL/GenBank/DDBJ databases">
        <title>Recombination of ecologically and evolutionarily significant loci maintains genetic cohesion in the Pseudomonas syringae species complex.</title>
        <authorList>
            <person name="Dillon M."/>
            <person name="Thakur S."/>
            <person name="Almeida R.N.D."/>
            <person name="Weir B.S."/>
            <person name="Guttman D.S."/>
        </authorList>
    </citation>
    <scope>NUCLEOTIDE SEQUENCE [LARGE SCALE GENOMIC DNA]</scope>
    <source>
        <strain evidence="5 6">ICMP 4086</strain>
    </source>
</reference>
<evidence type="ECO:0000256" key="2">
    <source>
        <dbReference type="ARBA" id="ARBA00023002"/>
    </source>
</evidence>
<dbReference type="GO" id="GO:0016616">
    <property type="term" value="F:oxidoreductase activity, acting on the CH-OH group of donors, NAD or NADP as acceptor"/>
    <property type="evidence" value="ECO:0007669"/>
    <property type="project" value="UniProtKB-ARBA"/>
</dbReference>
<dbReference type="SUPFAM" id="SSF51735">
    <property type="entry name" value="NAD(P)-binding Rossmann-fold domains"/>
    <property type="match status" value="1"/>
</dbReference>
<dbReference type="EMBL" id="RBOC01000045">
    <property type="protein sequence ID" value="RMM12679.1"/>
    <property type="molecule type" value="Genomic_DNA"/>
</dbReference>
<dbReference type="FunFam" id="3.40.50.720:FF:000047">
    <property type="entry name" value="NADP-dependent L-serine/L-allo-threonine dehydrogenase"/>
    <property type="match status" value="1"/>
</dbReference>
<dbReference type="SMART" id="SM00822">
    <property type="entry name" value="PKS_KR"/>
    <property type="match status" value="1"/>
</dbReference>
<feature type="domain" description="Ketoreductase" evidence="4">
    <location>
        <begin position="7"/>
        <end position="194"/>
    </location>
</feature>
<dbReference type="InterPro" id="IPR057326">
    <property type="entry name" value="KR_dom"/>
</dbReference>
<gene>
    <name evidence="5" type="ORF">ALQ84_01803</name>
</gene>
<evidence type="ECO:0000313" key="5">
    <source>
        <dbReference type="EMBL" id="RMM12679.1"/>
    </source>
</evidence>
<dbReference type="Proteomes" id="UP000278587">
    <property type="component" value="Unassembled WGS sequence"/>
</dbReference>
<dbReference type="PRINTS" id="PR00081">
    <property type="entry name" value="GDHRDH"/>
</dbReference>
<accession>A0A0N8QQL4</accession>
<dbReference type="InterPro" id="IPR020904">
    <property type="entry name" value="Sc_DH/Rdtase_CS"/>
</dbReference>
<dbReference type="RefSeq" id="WP_055011364.1">
    <property type="nucleotide sequence ID" value="NZ_LJPW01000190.1"/>
</dbReference>
<protein>
    <submittedName>
        <fullName evidence="5">Short-chain alcohol dehydrogenase</fullName>
    </submittedName>
</protein>
<comment type="similarity">
    <text evidence="1 3">Belongs to the short-chain dehydrogenases/reductases (SDR) family.</text>
</comment>
<evidence type="ECO:0000259" key="4">
    <source>
        <dbReference type="SMART" id="SM00822"/>
    </source>
</evidence>
<dbReference type="AlphaFoldDB" id="A0A0N8QQL4"/>
<dbReference type="PROSITE" id="PS00061">
    <property type="entry name" value="ADH_SHORT"/>
    <property type="match status" value="1"/>
</dbReference>
<sequence length="249" mass="26461">MKALSEKIALITGASSGIGEATARKLASVGVKVGIAARRADRLDALKADIERLGGQALVLEMDVADKASVEAGVKKLVDTYGGIDIAVNNAGLMPLSNIDEFKTDEWDKMVDVNIKGVLNLSAAVLPHFIKHRAGHIINTSSVAGRKVLGQGFAVYAATKFAVSAFTEGLRMEVGQKHNIRVTSIQPGATATELFNHTTSEEFLQVMAGFSSQVEFLLPADIADTVLYAVSAPEHVNIAELYVMPTNQV</sequence>
<name>A0A0N8QQL4_9PSED</name>
<organism evidence="5 6">
    <name type="scientific">Pseudomonas caricapapayae</name>
    <dbReference type="NCBI Taxonomy" id="46678"/>
    <lineage>
        <taxon>Bacteria</taxon>
        <taxon>Pseudomonadati</taxon>
        <taxon>Pseudomonadota</taxon>
        <taxon>Gammaproteobacteria</taxon>
        <taxon>Pseudomonadales</taxon>
        <taxon>Pseudomonadaceae</taxon>
        <taxon>Pseudomonas</taxon>
    </lineage>
</organism>
<dbReference type="PANTHER" id="PTHR43115:SF4">
    <property type="entry name" value="DEHYDROGENASE_REDUCTASE SDR FAMILY MEMBER 11"/>
    <property type="match status" value="1"/>
</dbReference>
<evidence type="ECO:0000256" key="1">
    <source>
        <dbReference type="ARBA" id="ARBA00006484"/>
    </source>
</evidence>
<evidence type="ECO:0000313" key="6">
    <source>
        <dbReference type="Proteomes" id="UP000278587"/>
    </source>
</evidence>
<proteinExistence type="inferred from homology"/>
<dbReference type="OrthoDB" id="9810734at2"/>